<name>A0ABQ4WSC9_9ASTR</name>
<sequence length="109" mass="12381">MQRELQEPQEELAVQLCNVRAAGNIMLKLKESYEVRSAHSSQFRRLTDSELQAKRAKGLCYRCDKKFAPGHRCPSQSLHVLLVDESDGSEEEAAPELQVKRWDPGAKID</sequence>
<feature type="compositionally biased region" description="Basic and acidic residues" evidence="1">
    <location>
        <begin position="98"/>
        <end position="109"/>
    </location>
</feature>
<reference evidence="2" key="1">
    <citation type="journal article" date="2022" name="Int. J. Mol. Sci.">
        <title>Draft Genome of Tanacetum Coccineum: Genomic Comparison of Closely Related Tanacetum-Family Plants.</title>
        <authorList>
            <person name="Yamashiro T."/>
            <person name="Shiraishi A."/>
            <person name="Nakayama K."/>
            <person name="Satake H."/>
        </authorList>
    </citation>
    <scope>NUCLEOTIDE SEQUENCE</scope>
</reference>
<protein>
    <submittedName>
        <fullName evidence="2">Uncharacterized protein</fullName>
    </submittedName>
</protein>
<accession>A0ABQ4WSC9</accession>
<feature type="region of interest" description="Disordered" evidence="1">
    <location>
        <begin position="87"/>
        <end position="109"/>
    </location>
</feature>
<comment type="caution">
    <text evidence="2">The sequence shown here is derived from an EMBL/GenBank/DDBJ whole genome shotgun (WGS) entry which is preliminary data.</text>
</comment>
<proteinExistence type="predicted"/>
<evidence type="ECO:0000313" key="3">
    <source>
        <dbReference type="Proteomes" id="UP001151760"/>
    </source>
</evidence>
<gene>
    <name evidence="2" type="ORF">Tco_0629158</name>
</gene>
<evidence type="ECO:0000313" key="2">
    <source>
        <dbReference type="EMBL" id="GJS55796.1"/>
    </source>
</evidence>
<keyword evidence="3" id="KW-1185">Reference proteome</keyword>
<dbReference type="EMBL" id="BQNB010008892">
    <property type="protein sequence ID" value="GJS55796.1"/>
    <property type="molecule type" value="Genomic_DNA"/>
</dbReference>
<evidence type="ECO:0000256" key="1">
    <source>
        <dbReference type="SAM" id="MobiDB-lite"/>
    </source>
</evidence>
<dbReference type="Proteomes" id="UP001151760">
    <property type="component" value="Unassembled WGS sequence"/>
</dbReference>
<reference evidence="2" key="2">
    <citation type="submission" date="2022-01" db="EMBL/GenBank/DDBJ databases">
        <authorList>
            <person name="Yamashiro T."/>
            <person name="Shiraishi A."/>
            <person name="Satake H."/>
            <person name="Nakayama K."/>
        </authorList>
    </citation>
    <scope>NUCLEOTIDE SEQUENCE</scope>
</reference>
<organism evidence="2 3">
    <name type="scientific">Tanacetum coccineum</name>
    <dbReference type="NCBI Taxonomy" id="301880"/>
    <lineage>
        <taxon>Eukaryota</taxon>
        <taxon>Viridiplantae</taxon>
        <taxon>Streptophyta</taxon>
        <taxon>Embryophyta</taxon>
        <taxon>Tracheophyta</taxon>
        <taxon>Spermatophyta</taxon>
        <taxon>Magnoliopsida</taxon>
        <taxon>eudicotyledons</taxon>
        <taxon>Gunneridae</taxon>
        <taxon>Pentapetalae</taxon>
        <taxon>asterids</taxon>
        <taxon>campanulids</taxon>
        <taxon>Asterales</taxon>
        <taxon>Asteraceae</taxon>
        <taxon>Asteroideae</taxon>
        <taxon>Anthemideae</taxon>
        <taxon>Anthemidinae</taxon>
        <taxon>Tanacetum</taxon>
    </lineage>
</organism>